<evidence type="ECO:0000313" key="2">
    <source>
        <dbReference type="Proteomes" id="UP000005580"/>
    </source>
</evidence>
<organism evidence="1 2">
    <name type="scientific">Hoylesella oralis ATCC 33269</name>
    <dbReference type="NCBI Taxonomy" id="873533"/>
    <lineage>
        <taxon>Bacteria</taxon>
        <taxon>Pseudomonadati</taxon>
        <taxon>Bacteroidota</taxon>
        <taxon>Bacteroidia</taxon>
        <taxon>Bacteroidales</taxon>
        <taxon>Prevotellaceae</taxon>
        <taxon>Hoylesella</taxon>
    </lineage>
</organism>
<evidence type="ECO:0000313" key="1">
    <source>
        <dbReference type="EMBL" id="EFZ37782.1"/>
    </source>
</evidence>
<reference evidence="1" key="1">
    <citation type="submission" date="2011-01" db="EMBL/GenBank/DDBJ databases">
        <authorList>
            <person name="Muzny D."/>
            <person name="Qin X."/>
            <person name="Buhay C."/>
            <person name="Dugan-Rocha S."/>
            <person name="Ding Y."/>
            <person name="Chen G."/>
            <person name="Hawes A."/>
            <person name="Holder M."/>
            <person name="Jhangiani S."/>
            <person name="Johnson A."/>
            <person name="Khan Z."/>
            <person name="Li Z."/>
            <person name="Liu W."/>
            <person name="Liu X."/>
            <person name="Perez L."/>
            <person name="Shen H."/>
            <person name="Wang Q."/>
            <person name="Watt J."/>
            <person name="Xi L."/>
            <person name="Xin Y."/>
            <person name="Zhou J."/>
            <person name="Deng J."/>
            <person name="Jiang H."/>
            <person name="Liu Y."/>
            <person name="Qu J."/>
            <person name="Song X.-Z."/>
            <person name="Zhang L."/>
            <person name="Villasana D."/>
            <person name="Johnson A."/>
            <person name="Liu J."/>
            <person name="Liyanage D."/>
            <person name="Lorensuhewa L."/>
            <person name="Robinson T."/>
            <person name="Song A."/>
            <person name="Song B.-B."/>
            <person name="Dinh H."/>
            <person name="Thornton R."/>
            <person name="Coyle M."/>
            <person name="Francisco L."/>
            <person name="Jackson L."/>
            <person name="Javaid M."/>
            <person name="Korchina V."/>
            <person name="Kovar C."/>
            <person name="Mata R."/>
            <person name="Mathew T."/>
            <person name="Ngo R."/>
            <person name="Nguyen L."/>
            <person name="Nguyen N."/>
            <person name="Okwuonu G."/>
            <person name="Ongeri F."/>
            <person name="Pham C."/>
            <person name="Simmons D."/>
            <person name="Wilczek-Boney K."/>
            <person name="Hale W."/>
            <person name="Jakkamsetti A."/>
            <person name="Pham P."/>
            <person name="Ruth R."/>
            <person name="San Lucas F."/>
            <person name="Warren J."/>
            <person name="Zhang J."/>
            <person name="Zhao Z."/>
            <person name="Zhou C."/>
            <person name="Zhu D."/>
            <person name="Lee S."/>
            <person name="Bess C."/>
            <person name="Blankenburg K."/>
            <person name="Forbes L."/>
            <person name="Fu Q."/>
            <person name="Gubbala S."/>
            <person name="Hirani K."/>
            <person name="Jayaseelan J.C."/>
            <person name="Lara F."/>
            <person name="Munidasa M."/>
            <person name="Palculict T."/>
            <person name="Patil S."/>
            <person name="Pu L.-L."/>
            <person name="Saada N."/>
            <person name="Tang L."/>
            <person name="Weissenberger G."/>
            <person name="Zhu Y."/>
            <person name="Hemphill L."/>
            <person name="Shang Y."/>
            <person name="Youmans B."/>
            <person name="Ayvaz T."/>
            <person name="Ross M."/>
            <person name="Santibanez J."/>
            <person name="Aqrawi P."/>
            <person name="Gross S."/>
            <person name="Joshi V."/>
            <person name="Fowler G."/>
            <person name="Nazareth L."/>
            <person name="Reid J."/>
            <person name="Worley K."/>
            <person name="Petrosino J."/>
            <person name="Highlander S."/>
            <person name="Gibbs R."/>
        </authorList>
    </citation>
    <scope>NUCLEOTIDE SEQUENCE [LARGE SCALE GENOMIC DNA]</scope>
    <source>
        <strain evidence="1">ATCC 33269</strain>
    </source>
</reference>
<protein>
    <submittedName>
        <fullName evidence="1">Uncharacterized protein</fullName>
    </submittedName>
</protein>
<keyword evidence="2" id="KW-1185">Reference proteome</keyword>
<proteinExistence type="predicted"/>
<sequence length="59" mass="7220">MLLARDLRVNKKISAILVFSIDFREEKIFSWRRIFIFFAMKNYFVRQEKFTIFAAKIIV</sequence>
<name>E7RM01_9BACT</name>
<dbReference type="HOGENOM" id="CLU_2956823_0_0_10"/>
<dbReference type="EMBL" id="AEPE02000002">
    <property type="protein sequence ID" value="EFZ37782.1"/>
    <property type="molecule type" value="Genomic_DNA"/>
</dbReference>
<dbReference type="Proteomes" id="UP000005580">
    <property type="component" value="Unassembled WGS sequence"/>
</dbReference>
<comment type="caution">
    <text evidence="1">The sequence shown here is derived from an EMBL/GenBank/DDBJ whole genome shotgun (WGS) entry which is preliminary data.</text>
</comment>
<accession>E7RM01</accession>
<gene>
    <name evidence="1" type="ORF">HMPREF0663_10151</name>
</gene>
<dbReference type="AlphaFoldDB" id="E7RM01"/>